<keyword evidence="1" id="KW-0675">Receptor</keyword>
<feature type="compositionally biased region" description="Basic and acidic residues" evidence="2">
    <location>
        <begin position="162"/>
        <end position="171"/>
    </location>
</feature>
<feature type="region of interest" description="Disordered" evidence="2">
    <location>
        <begin position="1"/>
        <end position="23"/>
    </location>
</feature>
<evidence type="ECO:0000313" key="4">
    <source>
        <dbReference type="EnsemblMetazoa" id="XP_038067216.1"/>
    </source>
</evidence>
<dbReference type="Gene3D" id="1.10.533.10">
    <property type="entry name" value="Death Domain, Fas"/>
    <property type="match status" value="1"/>
</dbReference>
<dbReference type="PANTHER" id="PTHR12582">
    <property type="entry name" value="NETRIN RECEPTOR UNC5"/>
    <property type="match status" value="1"/>
</dbReference>
<comment type="similarity">
    <text evidence="1">Belongs to the unc-5 family.</text>
</comment>
<feature type="compositionally biased region" description="Basic residues" evidence="2">
    <location>
        <begin position="149"/>
        <end position="161"/>
    </location>
</feature>
<dbReference type="AlphaFoldDB" id="A0A914AVA5"/>
<keyword evidence="1" id="KW-0393">Immunoglobulin domain</keyword>
<feature type="compositionally biased region" description="Low complexity" evidence="2">
    <location>
        <begin position="81"/>
        <end position="93"/>
    </location>
</feature>
<feature type="region of interest" description="Disordered" evidence="2">
    <location>
        <begin position="52"/>
        <end position="102"/>
    </location>
</feature>
<keyword evidence="1" id="KW-0217">Developmental protein</keyword>
<dbReference type="GeneID" id="119737166"/>
<dbReference type="SMART" id="SM00218">
    <property type="entry name" value="ZU5"/>
    <property type="match status" value="1"/>
</dbReference>
<dbReference type="OrthoDB" id="10564214at2759"/>
<evidence type="ECO:0000313" key="5">
    <source>
        <dbReference type="Proteomes" id="UP000887568"/>
    </source>
</evidence>
<evidence type="ECO:0000259" key="3">
    <source>
        <dbReference type="PROSITE" id="PS51145"/>
    </source>
</evidence>
<proteinExistence type="inferred from homology"/>
<dbReference type="PROSITE" id="PS51145">
    <property type="entry name" value="ZU5"/>
    <property type="match status" value="1"/>
</dbReference>
<dbReference type="PANTHER" id="PTHR12582:SF41">
    <property type="entry name" value="UNC5C-LIKE PROTEIN"/>
    <property type="match status" value="1"/>
</dbReference>
<dbReference type="InterPro" id="IPR000906">
    <property type="entry name" value="ZU5_dom"/>
</dbReference>
<dbReference type="Pfam" id="PF00791">
    <property type="entry name" value="ZU5"/>
    <property type="match status" value="1"/>
</dbReference>
<feature type="region of interest" description="Disordered" evidence="2">
    <location>
        <begin position="119"/>
        <end position="208"/>
    </location>
</feature>
<feature type="compositionally biased region" description="Basic and acidic residues" evidence="2">
    <location>
        <begin position="129"/>
        <end position="138"/>
    </location>
</feature>
<feature type="domain" description="ZU5" evidence="3">
    <location>
        <begin position="417"/>
        <end position="547"/>
    </location>
</feature>
<evidence type="ECO:0000256" key="1">
    <source>
        <dbReference type="RuleBase" id="RU367033"/>
    </source>
</evidence>
<feature type="compositionally biased region" description="Basic and acidic residues" evidence="2">
    <location>
        <begin position="194"/>
        <end position="203"/>
    </location>
</feature>
<keyword evidence="5" id="KW-1185">Reference proteome</keyword>
<feature type="compositionally biased region" description="Pro residues" evidence="2">
    <location>
        <begin position="351"/>
        <end position="370"/>
    </location>
</feature>
<dbReference type="GO" id="GO:0005042">
    <property type="term" value="F:netrin receptor activity"/>
    <property type="evidence" value="ECO:0007669"/>
    <property type="project" value="UniProtKB-UniRule"/>
</dbReference>
<protein>
    <recommendedName>
        <fullName evidence="1">Netrin receptor UNC5</fullName>
    </recommendedName>
</protein>
<dbReference type="InterPro" id="IPR011029">
    <property type="entry name" value="DEATH-like_dom_sf"/>
</dbReference>
<comment type="subcellular location">
    <subcellularLocation>
        <location evidence="1">Cell membrane</location>
        <topology evidence="1">Single-pass type I membrane protein</topology>
    </subcellularLocation>
</comment>
<evidence type="ECO:0000256" key="2">
    <source>
        <dbReference type="SAM" id="MobiDB-lite"/>
    </source>
</evidence>
<feature type="region of interest" description="Disordered" evidence="2">
    <location>
        <begin position="351"/>
        <end position="376"/>
    </location>
</feature>
<feature type="compositionally biased region" description="Polar residues" evidence="2">
    <location>
        <begin position="56"/>
        <end position="71"/>
    </location>
</feature>
<dbReference type="OMA" id="PRRPNHE"/>
<reference evidence="4" key="1">
    <citation type="submission" date="2022-11" db="UniProtKB">
        <authorList>
            <consortium name="EnsemblMetazoa"/>
        </authorList>
    </citation>
    <scope>IDENTIFICATION</scope>
</reference>
<dbReference type="GO" id="GO:0005886">
    <property type="term" value="C:plasma membrane"/>
    <property type="evidence" value="ECO:0007669"/>
    <property type="project" value="UniProtKB-SubCell"/>
</dbReference>
<dbReference type="RefSeq" id="XP_038067216.1">
    <property type="nucleotide sequence ID" value="XM_038211288.1"/>
</dbReference>
<dbReference type="EnsemblMetazoa" id="XM_038211288.1">
    <property type="protein sequence ID" value="XP_038067216.1"/>
    <property type="gene ID" value="LOC119737166"/>
</dbReference>
<organism evidence="4 5">
    <name type="scientific">Patiria miniata</name>
    <name type="common">Bat star</name>
    <name type="synonym">Asterina miniata</name>
    <dbReference type="NCBI Taxonomy" id="46514"/>
    <lineage>
        <taxon>Eukaryota</taxon>
        <taxon>Metazoa</taxon>
        <taxon>Echinodermata</taxon>
        <taxon>Eleutherozoa</taxon>
        <taxon>Asterozoa</taxon>
        <taxon>Asteroidea</taxon>
        <taxon>Valvatacea</taxon>
        <taxon>Valvatida</taxon>
        <taxon>Asterinidae</taxon>
        <taxon>Patiria</taxon>
    </lineage>
</organism>
<accession>A0A914AVA5</accession>
<comment type="function">
    <text evidence="1">Receptor for netrin required for axon guidance. Mediates axon repulsion of neuronal growth cones in the developing nervous system upon ligand binding.</text>
</comment>
<name>A0A914AVA5_PATMI</name>
<dbReference type="Proteomes" id="UP000887568">
    <property type="component" value="Unplaced"/>
</dbReference>
<dbReference type="InterPro" id="IPR037936">
    <property type="entry name" value="UNC5A-D"/>
</dbReference>
<sequence>MSTQRHASVIDNLGMTGDETSSREGSRMYMYFDDQGGSVSAHYGGLSFEGGPGLDNNVSMPRTTSVISLGNDSGLPPTPSPSVSRQESEGSSSNFLDVESPRCDSIDSAIDVTTHLRARARAQSMPRRPNHESPRCDSIDSAIDVTTHLRARARAKSMPRRPNHESPRYDSVDSADVTTHLRSRARAQSMPRRPNHESPRCDSVDSANVTTHLRARARARSAQRCPNYEPIVSVVMEDRGAEPSTSAEGVQELQVQLDCPDQPQQPAPETTYIDQIENTVDSSRLHPALRFIRGILRLLTVCITCSRARSIGASCNNQAHLEVAEVVDCRSANPEKSSPLSQSVVLPLEAAPPLPSTPSLQPSPSPPSSPSTPFGSPAQFSCALSRKDEFLSSFDRICSKAKAAGLYVVGRVIQVDNFAAAMLDSHGGCLSIETLDVHLFIPPGAIPADESPKRVYIYVQGSLTSGRSHLTPYVYCGPSGFHFRKDVFLTLPHCAKDVLDKQFTFEKSTSEGTESIQDPADGIVLVDSDSLTLSMDHFCGIGAFGEINAKSMLVCPFIRQSSDAEEVDIHVRVFDNMKINLQEVESEENAIGFVLAGPPQELVVQKTDPAVVAKISSIVEPWKMISHPESSCCEQTIQSQYLWRVYSQENVRAFPCKPFCARNSSSSVLNPFRAVLEVFPAERKEHQVEFILRVPTNGGFKQKPCEALDDLMWRQMESPSTCDTGPWLDQDICESICNMLDKPNPLGKDWRHLPELLFVDREHGHSWVEGVEKRAYLQKCSPTKYVLNAFVTASRKKGKETTLRELVKGLSKMCCFRPDLEPIKKQLQQCEQNNNKDIVDECPEFALPNIRATNFHCTCLLARN</sequence>
<dbReference type="SUPFAM" id="SSF47986">
    <property type="entry name" value="DEATH domain"/>
    <property type="match status" value="1"/>
</dbReference>
<dbReference type="Gene3D" id="2.60.220.30">
    <property type="match status" value="1"/>
</dbReference>